<protein>
    <recommendedName>
        <fullName evidence="3">Type II toxin-antitoxin system HigB family toxin</fullName>
    </recommendedName>
</protein>
<dbReference type="AlphaFoldDB" id="A0A127HVA0"/>
<sequence>MRVISAKQIRNAKEKWPHSASALDEWHRKVKVISPEDFATLRAVFPAVDKVGALHVFNIGGNKLRLVAIVRYRMQRLYIRHILDHREYDKGKWKESWEK</sequence>
<dbReference type="GO" id="GO:0004519">
    <property type="term" value="F:endonuclease activity"/>
    <property type="evidence" value="ECO:0007669"/>
    <property type="project" value="InterPro"/>
</dbReference>
<dbReference type="RefSeq" id="WP_033897790.1">
    <property type="nucleotide sequence ID" value="NZ_CP014546.1"/>
</dbReference>
<dbReference type="InterPro" id="IPR018669">
    <property type="entry name" value="Toxin_HigB"/>
</dbReference>
<evidence type="ECO:0000313" key="2">
    <source>
        <dbReference type="Proteomes" id="UP000070516"/>
    </source>
</evidence>
<dbReference type="Proteomes" id="UP000070516">
    <property type="component" value="Chromosome"/>
</dbReference>
<name>A0A127HVA0_PSEAZ</name>
<proteinExistence type="predicted"/>
<dbReference type="EMBL" id="CP014546">
    <property type="protein sequence ID" value="AMN78524.1"/>
    <property type="molecule type" value="Genomic_DNA"/>
</dbReference>
<gene>
    <name evidence="1" type="ORF">AYR47_09405</name>
</gene>
<dbReference type="KEGG" id="pazo:AYR47_09405"/>
<dbReference type="Pfam" id="PF09907">
    <property type="entry name" value="HigB_toxin"/>
    <property type="match status" value="1"/>
</dbReference>
<dbReference type="GO" id="GO:0110001">
    <property type="term" value="C:toxin-antitoxin complex"/>
    <property type="evidence" value="ECO:0007669"/>
    <property type="project" value="InterPro"/>
</dbReference>
<accession>A0A127HVA0</accession>
<reference evidence="1 2" key="1">
    <citation type="submission" date="2016-02" db="EMBL/GenBank/DDBJ databases">
        <title>Complete genome sequence of Pseudomonas azotoformans S4.</title>
        <authorList>
            <person name="Fang Y."/>
            <person name="Wu L."/>
            <person name="Feng G."/>
        </authorList>
    </citation>
    <scope>NUCLEOTIDE SEQUENCE [LARGE SCALE GENOMIC DNA]</scope>
    <source>
        <strain evidence="1 2">S4</strain>
    </source>
</reference>
<organism evidence="1 2">
    <name type="scientific">Pseudomonas azotoformans</name>
    <dbReference type="NCBI Taxonomy" id="47878"/>
    <lineage>
        <taxon>Bacteria</taxon>
        <taxon>Pseudomonadati</taxon>
        <taxon>Pseudomonadota</taxon>
        <taxon>Gammaproteobacteria</taxon>
        <taxon>Pseudomonadales</taxon>
        <taxon>Pseudomonadaceae</taxon>
        <taxon>Pseudomonas</taxon>
    </lineage>
</organism>
<evidence type="ECO:0000313" key="1">
    <source>
        <dbReference type="EMBL" id="AMN78524.1"/>
    </source>
</evidence>
<evidence type="ECO:0008006" key="3">
    <source>
        <dbReference type="Google" id="ProtNLM"/>
    </source>
</evidence>
<dbReference type="GO" id="GO:0003723">
    <property type="term" value="F:RNA binding"/>
    <property type="evidence" value="ECO:0007669"/>
    <property type="project" value="InterPro"/>
</dbReference>